<accession>D4JTD5</accession>
<dbReference type="BioCyc" id="ESIR657319:G136K-995-MONOMER"/>
<name>D4JTD5_9FIRM</name>
<keyword evidence="1" id="KW-1133">Transmembrane helix</keyword>
<evidence type="ECO:0000256" key="1">
    <source>
        <dbReference type="SAM" id="Phobius"/>
    </source>
</evidence>
<keyword evidence="1" id="KW-0812">Transmembrane</keyword>
<reference evidence="2 3" key="2">
    <citation type="submission" date="2010-03" db="EMBL/GenBank/DDBJ databases">
        <authorList>
            <person name="Pajon A."/>
        </authorList>
    </citation>
    <scope>NUCLEOTIDE SEQUENCE [LARGE SCALE GENOMIC DNA]</scope>
    <source>
        <strain evidence="2 3">70/3</strain>
    </source>
</reference>
<feature type="transmembrane region" description="Helical" evidence="1">
    <location>
        <begin position="25"/>
        <end position="47"/>
    </location>
</feature>
<protein>
    <submittedName>
        <fullName evidence="2">Uncharacterized protein</fullName>
    </submittedName>
</protein>
<sequence length="51" mass="5713">MIVHIQQLINGVVSVLQIPIDFGPFSVSIFDIIIGQLLTVLVAYVVWKIFD</sequence>
<dbReference type="EMBL" id="FP929044">
    <property type="protein sequence ID" value="CBK96354.1"/>
    <property type="molecule type" value="Genomic_DNA"/>
</dbReference>
<dbReference type="Proteomes" id="UP000008803">
    <property type="component" value="Chromosome"/>
</dbReference>
<evidence type="ECO:0000313" key="2">
    <source>
        <dbReference type="EMBL" id="CBK96354.1"/>
    </source>
</evidence>
<keyword evidence="1" id="KW-0472">Membrane</keyword>
<dbReference type="KEGG" id="esu:EUS_11750"/>
<evidence type="ECO:0000313" key="3">
    <source>
        <dbReference type="Proteomes" id="UP000008803"/>
    </source>
</evidence>
<reference evidence="2 3" key="1">
    <citation type="submission" date="2010-03" db="EMBL/GenBank/DDBJ databases">
        <title>The genome sequence of Eubacterium siraeum 70/3.</title>
        <authorList>
            <consortium name="metaHIT consortium -- http://www.metahit.eu/"/>
            <person name="Pajon A."/>
            <person name="Turner K."/>
            <person name="Parkhill J."/>
            <person name="Duncan S."/>
            <person name="Flint H."/>
        </authorList>
    </citation>
    <scope>NUCLEOTIDE SEQUENCE [LARGE SCALE GENOMIC DNA]</scope>
    <source>
        <strain evidence="2 3">70/3</strain>
    </source>
</reference>
<dbReference type="HOGENOM" id="CLU_3098964_0_0_9"/>
<gene>
    <name evidence="2" type="ORF">EUS_11750</name>
</gene>
<proteinExistence type="predicted"/>
<organism evidence="2 3">
    <name type="scientific">[Eubacterium] siraeum 70/3</name>
    <dbReference type="NCBI Taxonomy" id="657319"/>
    <lineage>
        <taxon>Bacteria</taxon>
        <taxon>Bacillati</taxon>
        <taxon>Bacillota</taxon>
        <taxon>Clostridia</taxon>
        <taxon>Eubacteriales</taxon>
        <taxon>Oscillospiraceae</taxon>
        <taxon>Oscillospiraceae incertae sedis</taxon>
    </lineage>
</organism>
<dbReference type="AlphaFoldDB" id="D4JTD5"/>